<gene>
    <name evidence="1" type="ORF">N1032_04295</name>
</gene>
<dbReference type="PANTHER" id="PTHR41913:SF1">
    <property type="entry name" value="DUF1684 DOMAIN-CONTAINING PROTEIN"/>
    <property type="match status" value="1"/>
</dbReference>
<dbReference type="RefSeq" id="WP_259537685.1">
    <property type="nucleotide sequence ID" value="NZ_JANLCJ010000001.1"/>
</dbReference>
<reference evidence="1" key="1">
    <citation type="submission" date="2022-08" db="EMBL/GenBank/DDBJ databases">
        <authorList>
            <person name="Deng Y."/>
            <person name="Han X.-F."/>
            <person name="Zhang Y.-Q."/>
        </authorList>
    </citation>
    <scope>NUCLEOTIDE SEQUENCE</scope>
    <source>
        <strain evidence="1">CPCC 203386</strain>
    </source>
</reference>
<name>A0ABT2GYM3_9MICO</name>
<dbReference type="Proteomes" id="UP001165586">
    <property type="component" value="Unassembled WGS sequence"/>
</dbReference>
<evidence type="ECO:0000313" key="1">
    <source>
        <dbReference type="EMBL" id="MCS5732961.1"/>
    </source>
</evidence>
<evidence type="ECO:0000313" key="2">
    <source>
        <dbReference type="Proteomes" id="UP001165586"/>
    </source>
</evidence>
<organism evidence="1 2">
    <name type="scientific">Herbiconiux daphne</name>
    <dbReference type="NCBI Taxonomy" id="2970914"/>
    <lineage>
        <taxon>Bacteria</taxon>
        <taxon>Bacillati</taxon>
        <taxon>Actinomycetota</taxon>
        <taxon>Actinomycetes</taxon>
        <taxon>Micrococcales</taxon>
        <taxon>Microbacteriaceae</taxon>
        <taxon>Herbiconiux</taxon>
    </lineage>
</organism>
<dbReference type="EMBL" id="JANLCJ010000001">
    <property type="protein sequence ID" value="MCS5732961.1"/>
    <property type="molecule type" value="Genomic_DNA"/>
</dbReference>
<proteinExistence type="predicted"/>
<protein>
    <submittedName>
        <fullName evidence="1">DUF1684 domain-containing protein</fullName>
    </submittedName>
</protein>
<keyword evidence="2" id="KW-1185">Reference proteome</keyword>
<accession>A0ABT2GYM3</accession>
<dbReference type="Pfam" id="PF07920">
    <property type="entry name" value="DUF1684"/>
    <property type="match status" value="1"/>
</dbReference>
<dbReference type="PANTHER" id="PTHR41913">
    <property type="entry name" value="DUF1684 DOMAIN-CONTAINING PROTEIN"/>
    <property type="match status" value="1"/>
</dbReference>
<comment type="caution">
    <text evidence="1">The sequence shown here is derived from an EMBL/GenBank/DDBJ whole genome shotgun (WGS) entry which is preliminary data.</text>
</comment>
<dbReference type="InterPro" id="IPR012467">
    <property type="entry name" value="DUF1684"/>
</dbReference>
<sequence>MNEREREFDESWQKWHEARLRMVTAPHGIASLVATDWLSLDPQRLDSLDGEWYLDGASIVGDSFTIEQGGEVLLGGRVLRHFRRDDQVALRIFDPEAPTRAAVADIDAFAPDESWALIGNFTPAAEGDTLAVDEIDGYVENESLAGTITVEIAGETVELLATGSPTNMQVVISDATSGSETYRFRFLRIHHDGSEGDIPVDFNRAYLPPCVFADFYVCPLPPAQNRLTMPVRAGEKNVVTR</sequence>